<sequence>MVTAIRIIAGAVSTPIPNTNAAPDTAPNARQTTPADTVTTPATLTRPIRLRALTAAVRVADVVGRRGGRCRGWPVTGRGDRSRRRGGEAAAHR</sequence>
<dbReference type="Proteomes" id="UP001066327">
    <property type="component" value="Unassembled WGS sequence"/>
</dbReference>
<protein>
    <submittedName>
        <fullName evidence="3">Uncharacterized protein</fullName>
    </submittedName>
</protein>
<feature type="region of interest" description="Disordered" evidence="1">
    <location>
        <begin position="67"/>
        <end position="93"/>
    </location>
</feature>
<evidence type="ECO:0000313" key="4">
    <source>
        <dbReference type="Proteomes" id="UP001066327"/>
    </source>
</evidence>
<dbReference type="EMBL" id="JAPWIS010000003">
    <property type="protein sequence ID" value="MCZ4583399.1"/>
    <property type="molecule type" value="Genomic_DNA"/>
</dbReference>
<evidence type="ECO:0000313" key="2">
    <source>
        <dbReference type="EMBL" id="MCZ4583399.1"/>
    </source>
</evidence>
<keyword evidence="4" id="KW-1185">Reference proteome</keyword>
<name>A0AAX3YFS8_RHOOP</name>
<reference evidence="2" key="1">
    <citation type="submission" date="2022-12" db="EMBL/GenBank/DDBJ databases">
        <authorList>
            <person name="Krivoruchko A.V."/>
            <person name="Elkin A."/>
        </authorList>
    </citation>
    <scope>NUCLEOTIDE SEQUENCE</scope>
    <source>
        <strain evidence="2">IEGM 249</strain>
    </source>
</reference>
<evidence type="ECO:0000313" key="3">
    <source>
        <dbReference type="EMBL" id="WLF47130.1"/>
    </source>
</evidence>
<gene>
    <name evidence="2" type="ORF">O4328_06810</name>
    <name evidence="3" type="ORF">Q5707_35640</name>
</gene>
<dbReference type="RefSeq" id="WP_005254688.1">
    <property type="nucleotide sequence ID" value="NZ_CAJUXZ010000001.1"/>
</dbReference>
<reference evidence="3" key="2">
    <citation type="submission" date="2023-07" db="EMBL/GenBank/DDBJ databases">
        <title>Genomic analysis of Rhodococcus opacus VOC-14 with glycol ethers degradation activity.</title>
        <authorList>
            <person name="Narkevich D.A."/>
            <person name="Hlushen A.M."/>
            <person name="Akhremchuk A.E."/>
            <person name="Sikolenko M.A."/>
            <person name="Valentovich L.N."/>
        </authorList>
    </citation>
    <scope>NUCLEOTIDE SEQUENCE</scope>
    <source>
        <strain evidence="3">VOC-14</strain>
    </source>
</reference>
<proteinExistence type="predicted"/>
<feature type="region of interest" description="Disordered" evidence="1">
    <location>
        <begin position="14"/>
        <end position="42"/>
    </location>
</feature>
<dbReference type="AlphaFoldDB" id="A0AAX3YFS8"/>
<evidence type="ECO:0000256" key="1">
    <source>
        <dbReference type="SAM" id="MobiDB-lite"/>
    </source>
</evidence>
<evidence type="ECO:0000313" key="5">
    <source>
        <dbReference type="Proteomes" id="UP001231166"/>
    </source>
</evidence>
<organism evidence="3 5">
    <name type="scientific">Rhodococcus opacus</name>
    <name type="common">Nocardia opaca</name>
    <dbReference type="NCBI Taxonomy" id="37919"/>
    <lineage>
        <taxon>Bacteria</taxon>
        <taxon>Bacillati</taxon>
        <taxon>Actinomycetota</taxon>
        <taxon>Actinomycetes</taxon>
        <taxon>Mycobacteriales</taxon>
        <taxon>Nocardiaceae</taxon>
        <taxon>Rhodococcus</taxon>
    </lineage>
</organism>
<accession>A0AAX3YFS8</accession>
<dbReference type="EMBL" id="CP130953">
    <property type="protein sequence ID" value="WLF47130.1"/>
    <property type="molecule type" value="Genomic_DNA"/>
</dbReference>
<dbReference type="Proteomes" id="UP001231166">
    <property type="component" value="Chromosome"/>
</dbReference>